<dbReference type="PANTHER" id="PTHR31584">
    <property type="entry name" value="TUMOR PROTEIN P53-INDUCIBLE PROTEIN 11"/>
    <property type="match status" value="1"/>
</dbReference>
<name>A0A6B0RXN0_9CETA</name>
<reference evidence="10" key="1">
    <citation type="submission" date="2019-10" db="EMBL/GenBank/DDBJ databases">
        <title>The sequence and de novo assembly of the wild yak genome.</title>
        <authorList>
            <person name="Liu Y."/>
        </authorList>
    </citation>
    <scope>NUCLEOTIDE SEQUENCE [LARGE SCALE GENOMIC DNA]</scope>
    <source>
        <strain evidence="10">WY2019</strain>
    </source>
</reference>
<feature type="transmembrane region" description="Helical" evidence="9">
    <location>
        <begin position="320"/>
        <end position="342"/>
    </location>
</feature>
<gene>
    <name evidence="10" type="ORF">E5288_WYG010030</name>
</gene>
<dbReference type="EMBL" id="VBQZ03000122">
    <property type="protein sequence ID" value="MXQ94909.1"/>
    <property type="molecule type" value="Genomic_DNA"/>
</dbReference>
<evidence type="ECO:0000256" key="3">
    <source>
        <dbReference type="ARBA" id="ARBA00022553"/>
    </source>
</evidence>
<keyword evidence="5 9" id="KW-1133">Transmembrane helix</keyword>
<feature type="transmembrane region" description="Helical" evidence="9">
    <location>
        <begin position="226"/>
        <end position="245"/>
    </location>
</feature>
<dbReference type="Pfam" id="PF14936">
    <property type="entry name" value="p53-inducible11"/>
    <property type="match status" value="1"/>
</dbReference>
<dbReference type="AlphaFoldDB" id="A0A6B0RXN0"/>
<dbReference type="PANTHER" id="PTHR31584:SF1">
    <property type="entry name" value="TUMOR PROTEIN P53-INDUCIBLE PROTEIN 11"/>
    <property type="match status" value="1"/>
</dbReference>
<accession>A0A6B0RXN0</accession>
<keyword evidence="6 9" id="KW-0472">Membrane</keyword>
<evidence type="ECO:0000256" key="8">
    <source>
        <dbReference type="SAM" id="MobiDB-lite"/>
    </source>
</evidence>
<evidence type="ECO:0000256" key="2">
    <source>
        <dbReference type="ARBA" id="ARBA00019449"/>
    </source>
</evidence>
<evidence type="ECO:0000313" key="11">
    <source>
        <dbReference type="Proteomes" id="UP000322234"/>
    </source>
</evidence>
<keyword evidence="3" id="KW-0597">Phosphoprotein</keyword>
<evidence type="ECO:0000256" key="4">
    <source>
        <dbReference type="ARBA" id="ARBA00022692"/>
    </source>
</evidence>
<proteinExistence type="predicted"/>
<keyword evidence="11" id="KW-1185">Reference proteome</keyword>
<feature type="compositionally biased region" description="Basic and acidic residues" evidence="8">
    <location>
        <begin position="112"/>
        <end position="134"/>
    </location>
</feature>
<feature type="region of interest" description="Disordered" evidence="8">
    <location>
        <begin position="112"/>
        <end position="148"/>
    </location>
</feature>
<evidence type="ECO:0000313" key="10">
    <source>
        <dbReference type="EMBL" id="MXQ94909.1"/>
    </source>
</evidence>
<dbReference type="GO" id="GO:0016020">
    <property type="term" value="C:membrane"/>
    <property type="evidence" value="ECO:0007669"/>
    <property type="project" value="UniProtKB-SubCell"/>
</dbReference>
<evidence type="ECO:0000256" key="6">
    <source>
        <dbReference type="ARBA" id="ARBA00023136"/>
    </source>
</evidence>
<comment type="subcellular location">
    <subcellularLocation>
        <location evidence="1">Membrane</location>
        <topology evidence="1">Multi-pass membrane protein</topology>
    </subcellularLocation>
</comment>
<evidence type="ECO:0000256" key="1">
    <source>
        <dbReference type="ARBA" id="ARBA00004141"/>
    </source>
</evidence>
<feature type="transmembrane region" description="Helical" evidence="9">
    <location>
        <begin position="295"/>
        <end position="314"/>
    </location>
</feature>
<comment type="caution">
    <text evidence="10">The sequence shown here is derived from an EMBL/GenBank/DDBJ whole genome shotgun (WGS) entry which is preliminary data.</text>
</comment>
<protein>
    <recommendedName>
        <fullName evidence="2">Tumor protein p53-inducible protein 11</fullName>
    </recommendedName>
    <alternativeName>
        <fullName evidence="7">p53-induced gene 11 protein</fullName>
    </alternativeName>
</protein>
<sequence length="351" mass="38042">MEHCTPNLERPHSQSLHSALDRVSCLRSSTRNSISHSPPQEQQLGPPGAIFASSWFCCLSSLVALIGPFSACWEDSVLLVLLPPLSPHGAWGSLGSLGSLVSASASLTCEGDREDSSVIHSREKNNRKETREPPGRTPSLPSGATGHVESLGSAAEAGLQDKMAAKQPPPLMKKHSQTDLVSRLKTRKILGVGGEDDDGEVHRSKISQVLGNEIKFAVREPLGLRVWQFVSAVLFSGIAIMALAFPDQLYDAVFDGAQVTSKTPIRLYGGALLSISLIMWNALYTAEKVIIRWTLLTEACYFSVQFLVVTATLAETGLVSQGILLLLASRLLFVAISVYYYYQVGRKPKKV</sequence>
<organism evidence="10 11">
    <name type="scientific">Bos mutus</name>
    <name type="common">wild yak</name>
    <dbReference type="NCBI Taxonomy" id="72004"/>
    <lineage>
        <taxon>Eukaryota</taxon>
        <taxon>Metazoa</taxon>
        <taxon>Chordata</taxon>
        <taxon>Craniata</taxon>
        <taxon>Vertebrata</taxon>
        <taxon>Euteleostomi</taxon>
        <taxon>Mammalia</taxon>
        <taxon>Eutheria</taxon>
        <taxon>Laurasiatheria</taxon>
        <taxon>Artiodactyla</taxon>
        <taxon>Ruminantia</taxon>
        <taxon>Pecora</taxon>
        <taxon>Bovidae</taxon>
        <taxon>Bovinae</taxon>
        <taxon>Bos</taxon>
    </lineage>
</organism>
<dbReference type="InterPro" id="IPR028266">
    <property type="entry name" value="TP53I11"/>
</dbReference>
<keyword evidence="4 9" id="KW-0812">Transmembrane</keyword>
<feature type="transmembrane region" description="Helical" evidence="9">
    <location>
        <begin position="265"/>
        <end position="283"/>
    </location>
</feature>
<evidence type="ECO:0000256" key="9">
    <source>
        <dbReference type="SAM" id="Phobius"/>
    </source>
</evidence>
<evidence type="ECO:0000256" key="5">
    <source>
        <dbReference type="ARBA" id="ARBA00022989"/>
    </source>
</evidence>
<dbReference type="Proteomes" id="UP000322234">
    <property type="component" value="Unassembled WGS sequence"/>
</dbReference>
<evidence type="ECO:0000256" key="7">
    <source>
        <dbReference type="ARBA" id="ARBA00032100"/>
    </source>
</evidence>